<dbReference type="GO" id="GO:0019693">
    <property type="term" value="P:ribose phosphate metabolic process"/>
    <property type="evidence" value="ECO:0007669"/>
    <property type="project" value="TreeGrafter"/>
</dbReference>
<protein>
    <submittedName>
        <fullName evidence="4">Hydrolase, NUDIX family</fullName>
        <ecNumber evidence="4">3.6.1.13</ecNumber>
    </submittedName>
</protein>
<dbReference type="GO" id="GO:0005829">
    <property type="term" value="C:cytosol"/>
    <property type="evidence" value="ECO:0007669"/>
    <property type="project" value="TreeGrafter"/>
</dbReference>
<keyword evidence="5" id="KW-1185">Reference proteome</keyword>
<dbReference type="STRING" id="638301.HMPREF0444_0822"/>
<dbReference type="GO" id="GO:0047631">
    <property type="term" value="F:ADP-ribose diphosphatase activity"/>
    <property type="evidence" value="ECO:0007669"/>
    <property type="project" value="UniProtKB-EC"/>
</dbReference>
<dbReference type="PANTHER" id="PTHR11839">
    <property type="entry name" value="UDP/ADP-SUGAR PYROPHOSPHATASE"/>
    <property type="match status" value="1"/>
</dbReference>
<evidence type="ECO:0000256" key="2">
    <source>
        <dbReference type="ARBA" id="ARBA00022801"/>
    </source>
</evidence>
<feature type="domain" description="Nudix hydrolase" evidence="3">
    <location>
        <begin position="56"/>
        <end position="186"/>
    </location>
</feature>
<evidence type="ECO:0000256" key="1">
    <source>
        <dbReference type="ARBA" id="ARBA00001946"/>
    </source>
</evidence>
<evidence type="ECO:0000313" key="4">
    <source>
        <dbReference type="EMBL" id="EEW37463.1"/>
    </source>
</evidence>
<dbReference type="HOGENOM" id="CLU_062658_5_1_9"/>
<dbReference type="FunFam" id="3.90.79.10:FF:000024">
    <property type="entry name" value="ADP-ribose pyrophosphatase"/>
    <property type="match status" value="1"/>
</dbReference>
<dbReference type="EC" id="3.6.1.13" evidence="4"/>
<dbReference type="Gene3D" id="3.90.79.10">
    <property type="entry name" value="Nucleoside Triphosphate Pyrophosphohydrolase"/>
    <property type="match status" value="1"/>
</dbReference>
<dbReference type="SUPFAM" id="SSF55811">
    <property type="entry name" value="Nudix"/>
    <property type="match status" value="1"/>
</dbReference>
<dbReference type="eggNOG" id="COG0494">
    <property type="taxonomic scope" value="Bacteria"/>
</dbReference>
<dbReference type="Proteomes" id="UP000005926">
    <property type="component" value="Unassembled WGS sequence"/>
</dbReference>
<dbReference type="InterPro" id="IPR015797">
    <property type="entry name" value="NUDIX_hydrolase-like_dom_sf"/>
</dbReference>
<dbReference type="EMBL" id="ACKZ01000016">
    <property type="protein sequence ID" value="EEW37463.1"/>
    <property type="molecule type" value="Genomic_DNA"/>
</dbReference>
<sequence length="196" mass="22400">MKCLKPIIIKQNGGEIMDFTEKTIQRDIKYSGRIFTVTQDIVELPNGKTSTRDLVFHTGAVAVLVIRDGKMLLVRQYRKPLEMHFLEIPAGKLDSKEEVPLEAAKRELEEETNLVAEEWVKMMEMVSTPGFCDEKITLFQAKNVTVQENAKPADEDEFVEILWMPLEEVMQKIQTGEIADAKTIIAAQYAWMHKGE</sequence>
<dbReference type="AlphaFoldDB" id="C8NFX7"/>
<accession>C8NFX7</accession>
<dbReference type="GO" id="GO:0006753">
    <property type="term" value="P:nucleoside phosphate metabolic process"/>
    <property type="evidence" value="ECO:0007669"/>
    <property type="project" value="TreeGrafter"/>
</dbReference>
<keyword evidence="2 4" id="KW-0378">Hydrolase</keyword>
<proteinExistence type="predicted"/>
<evidence type="ECO:0000259" key="3">
    <source>
        <dbReference type="PROSITE" id="PS51462"/>
    </source>
</evidence>
<dbReference type="PANTHER" id="PTHR11839:SF18">
    <property type="entry name" value="NUDIX HYDROLASE DOMAIN-CONTAINING PROTEIN"/>
    <property type="match status" value="1"/>
</dbReference>
<evidence type="ECO:0000313" key="5">
    <source>
        <dbReference type="Proteomes" id="UP000005926"/>
    </source>
</evidence>
<gene>
    <name evidence="4" type="ORF">HMPREF0444_0822</name>
</gene>
<name>C8NFX7_9LACT</name>
<organism evidence="4 5">
    <name type="scientific">Granulicatella adiacens ATCC 49175</name>
    <dbReference type="NCBI Taxonomy" id="638301"/>
    <lineage>
        <taxon>Bacteria</taxon>
        <taxon>Bacillati</taxon>
        <taxon>Bacillota</taxon>
        <taxon>Bacilli</taxon>
        <taxon>Lactobacillales</taxon>
        <taxon>Carnobacteriaceae</taxon>
        <taxon>Granulicatella</taxon>
    </lineage>
</organism>
<dbReference type="InterPro" id="IPR000086">
    <property type="entry name" value="NUDIX_hydrolase_dom"/>
</dbReference>
<reference evidence="4 5" key="1">
    <citation type="submission" date="2009-08" db="EMBL/GenBank/DDBJ databases">
        <authorList>
            <person name="Muzny D."/>
            <person name="Qin X."/>
            <person name="Deng J."/>
            <person name="Jiang H."/>
            <person name="Liu Y."/>
            <person name="Qu J."/>
            <person name="Song X.-Z."/>
            <person name="Zhang L."/>
            <person name="Thornton R."/>
            <person name="Coyle M."/>
            <person name="Francisco L."/>
            <person name="Jackson L."/>
            <person name="Javaid M."/>
            <person name="Korchina V."/>
            <person name="Kovar C."/>
            <person name="Mata R."/>
            <person name="Mathew T."/>
            <person name="Ngo R."/>
            <person name="Nguyen L."/>
            <person name="Nguyen N."/>
            <person name="Okwuonu G."/>
            <person name="Ongeri F."/>
            <person name="Pham C."/>
            <person name="Simmons D."/>
            <person name="Wilczek-Boney K."/>
            <person name="Hale W."/>
            <person name="Jakkamsetti A."/>
            <person name="Pham P."/>
            <person name="Ruth R."/>
            <person name="San Lucas F."/>
            <person name="Warren J."/>
            <person name="Zhang J."/>
            <person name="Zhao Z."/>
            <person name="Zhou C."/>
            <person name="Zhu D."/>
            <person name="Lee S."/>
            <person name="Bess C."/>
            <person name="Blankenburg K."/>
            <person name="Forbes L."/>
            <person name="Fu Q."/>
            <person name="Gubbala S."/>
            <person name="Hirani K."/>
            <person name="Jayaseelan J.C."/>
            <person name="Lara F."/>
            <person name="Munidasa M."/>
            <person name="Palculict T."/>
            <person name="Patil S."/>
            <person name="Pu L.-L."/>
            <person name="Saada N."/>
            <person name="Tang L."/>
            <person name="Weissenberger G."/>
            <person name="Zhu Y."/>
            <person name="Hemphill L."/>
            <person name="Shang Y."/>
            <person name="Youmans B."/>
            <person name="Ayvaz T."/>
            <person name="Ross M."/>
            <person name="Santibanez J."/>
            <person name="Aqrawi P."/>
            <person name="Gross S."/>
            <person name="Joshi V."/>
            <person name="Fowler G."/>
            <person name="Nazareth L."/>
            <person name="Reid J."/>
            <person name="Worley K."/>
            <person name="Petrosino J."/>
            <person name="Highlander S."/>
            <person name="Gibbs R."/>
        </authorList>
    </citation>
    <scope>NUCLEOTIDE SEQUENCE [LARGE SCALE GENOMIC DNA]</scope>
    <source>
        <strain evidence="4 5">ATCC 49175</strain>
    </source>
</reference>
<dbReference type="PROSITE" id="PS51462">
    <property type="entry name" value="NUDIX"/>
    <property type="match status" value="1"/>
</dbReference>
<comment type="cofactor">
    <cofactor evidence="1">
        <name>Mg(2+)</name>
        <dbReference type="ChEBI" id="CHEBI:18420"/>
    </cofactor>
</comment>
<comment type="caution">
    <text evidence="4">The sequence shown here is derived from an EMBL/GenBank/DDBJ whole genome shotgun (WGS) entry which is preliminary data.</text>
</comment>
<dbReference type="Pfam" id="PF00293">
    <property type="entry name" value="NUDIX"/>
    <property type="match status" value="1"/>
</dbReference>